<dbReference type="CDD" id="cd03215">
    <property type="entry name" value="ABC_Carb_Monos_II"/>
    <property type="match status" value="1"/>
</dbReference>
<dbReference type="PROSITE" id="PS50893">
    <property type="entry name" value="ABC_TRANSPORTER_2"/>
    <property type="match status" value="2"/>
</dbReference>
<evidence type="ECO:0000256" key="4">
    <source>
        <dbReference type="ARBA" id="ARBA00022597"/>
    </source>
</evidence>
<comment type="subcellular location">
    <subcellularLocation>
        <location evidence="1">Cell membrane</location>
        <topology evidence="1">Peripheral membrane protein</topology>
    </subcellularLocation>
</comment>
<keyword evidence="6" id="KW-0547">Nucleotide-binding</keyword>
<dbReference type="Proteomes" id="UP000264002">
    <property type="component" value="Unassembled WGS sequence"/>
</dbReference>
<gene>
    <name evidence="11" type="ORF">DYP60_09900</name>
</gene>
<dbReference type="PANTHER" id="PTHR43790">
    <property type="entry name" value="CARBOHYDRATE TRANSPORT ATP-BINDING PROTEIN MG119-RELATED"/>
    <property type="match status" value="1"/>
</dbReference>
<protein>
    <submittedName>
        <fullName evidence="11">Sugar ABC transporter ATP-binding protein</fullName>
    </submittedName>
</protein>
<feature type="domain" description="ABC transporter" evidence="10">
    <location>
        <begin position="8"/>
        <end position="244"/>
    </location>
</feature>
<reference evidence="11 12" key="2">
    <citation type="submission" date="2018-09" db="EMBL/GenBank/DDBJ databases">
        <title>Genome of Sphaerochaeta halotolerans strain 4-11.</title>
        <authorList>
            <person name="Nazina T.N."/>
            <person name="Sokolova D.S."/>
        </authorList>
    </citation>
    <scope>NUCLEOTIDE SEQUENCE [LARGE SCALE GENOMIC DNA]</scope>
    <source>
        <strain evidence="11 12">4-11</strain>
    </source>
</reference>
<dbReference type="GO" id="GO:0005886">
    <property type="term" value="C:plasma membrane"/>
    <property type="evidence" value="ECO:0007669"/>
    <property type="project" value="UniProtKB-SubCell"/>
</dbReference>
<dbReference type="Pfam" id="PF00005">
    <property type="entry name" value="ABC_tran"/>
    <property type="match status" value="2"/>
</dbReference>
<feature type="domain" description="ABC transporter" evidence="10">
    <location>
        <begin position="256"/>
        <end position="500"/>
    </location>
</feature>
<evidence type="ECO:0000256" key="8">
    <source>
        <dbReference type="ARBA" id="ARBA00022967"/>
    </source>
</evidence>
<name>A0A372MH49_9SPIR</name>
<dbReference type="PANTHER" id="PTHR43790:SF3">
    <property type="entry name" value="D-ALLOSE IMPORT ATP-BINDING PROTEIN ALSA-RELATED"/>
    <property type="match status" value="1"/>
</dbReference>
<dbReference type="EMBL" id="QUWK01000009">
    <property type="protein sequence ID" value="RFU94500.1"/>
    <property type="molecule type" value="Genomic_DNA"/>
</dbReference>
<evidence type="ECO:0000256" key="1">
    <source>
        <dbReference type="ARBA" id="ARBA00004202"/>
    </source>
</evidence>
<evidence type="ECO:0000259" key="10">
    <source>
        <dbReference type="PROSITE" id="PS50893"/>
    </source>
</evidence>
<dbReference type="InterPro" id="IPR027417">
    <property type="entry name" value="P-loop_NTPase"/>
</dbReference>
<dbReference type="InterPro" id="IPR017871">
    <property type="entry name" value="ABC_transporter-like_CS"/>
</dbReference>
<comment type="caution">
    <text evidence="11">The sequence shown here is derived from an EMBL/GenBank/DDBJ whole genome shotgun (WGS) entry which is preliminary data.</text>
</comment>
<dbReference type="SMART" id="SM00382">
    <property type="entry name" value="AAA"/>
    <property type="match status" value="2"/>
</dbReference>
<keyword evidence="4" id="KW-0762">Sugar transport</keyword>
<evidence type="ECO:0000256" key="5">
    <source>
        <dbReference type="ARBA" id="ARBA00022737"/>
    </source>
</evidence>
<keyword evidence="3" id="KW-1003">Cell membrane</keyword>
<reference evidence="12" key="1">
    <citation type="submission" date="2018-08" db="EMBL/GenBank/DDBJ databases">
        <authorList>
            <person name="Grouzdev D.S."/>
            <person name="Krutkina M.S."/>
        </authorList>
    </citation>
    <scope>NUCLEOTIDE SEQUENCE [LARGE SCALE GENOMIC DNA]</scope>
    <source>
        <strain evidence="12">4-11</strain>
    </source>
</reference>
<dbReference type="FunFam" id="3.40.50.300:FF:000127">
    <property type="entry name" value="Ribose import ATP-binding protein RbsA"/>
    <property type="match status" value="1"/>
</dbReference>
<dbReference type="Gene3D" id="3.40.50.300">
    <property type="entry name" value="P-loop containing nucleotide triphosphate hydrolases"/>
    <property type="match status" value="2"/>
</dbReference>
<dbReference type="SUPFAM" id="SSF52540">
    <property type="entry name" value="P-loop containing nucleoside triphosphate hydrolases"/>
    <property type="match status" value="2"/>
</dbReference>
<dbReference type="InterPro" id="IPR003439">
    <property type="entry name" value="ABC_transporter-like_ATP-bd"/>
</dbReference>
<dbReference type="AlphaFoldDB" id="A0A372MH49"/>
<evidence type="ECO:0000313" key="11">
    <source>
        <dbReference type="EMBL" id="RFU94500.1"/>
    </source>
</evidence>
<evidence type="ECO:0000313" key="12">
    <source>
        <dbReference type="Proteomes" id="UP000264002"/>
    </source>
</evidence>
<evidence type="ECO:0000256" key="9">
    <source>
        <dbReference type="ARBA" id="ARBA00023136"/>
    </source>
</evidence>
<dbReference type="InterPro" id="IPR050107">
    <property type="entry name" value="ABC_carbohydrate_import_ATPase"/>
</dbReference>
<sequence>MCTLGVILEVHNVSKTFPGCKALDDVSIHLNEGELLSVVGENGAGKSTLMKILAGVYTSDSGEIVLNGETVKIKIPRDALDLGISLIPQELSVAPNITVAENLFMGREPLKHGFFVDRKKLMDESDKILDMVNAPFRARQYPRNFSIAEQQLMEIAKAVGQNSRILIMDEPTASLSENEMETLFRLIKKLKQQHISIIFISHRLKEVVEISDRVVVLRDGTLVATLDKHEINEKDIVTHMVGRTLSDYYGEANTDVSDEVIYSVHNLADEKFIHDVSFNLRRGEILALTGLVGSGRTEIAQMLFGIDKRRSGDFYKSGKRIKIENPIDAIKNRIGFLSEDRKGSGLFLDMSAADNISFNVMQQISNHGFLGSDSASKFSEQFIKSLRIRLSSPKVKALSLSGGNQQKLLLSRWLSIKPEILILDEPTRGVDVGAKSEIYKIIFDLVADGKTSIIFISSELPEVIWLASRVLIVRDGTIVGEIKNKNEITQDHVMQYATGVKDPDYTFTENKTLVDKENTNDD</sequence>
<evidence type="ECO:0000256" key="7">
    <source>
        <dbReference type="ARBA" id="ARBA00022840"/>
    </source>
</evidence>
<keyword evidence="5" id="KW-0677">Repeat</keyword>
<evidence type="ECO:0000256" key="2">
    <source>
        <dbReference type="ARBA" id="ARBA00022448"/>
    </source>
</evidence>
<dbReference type="PROSITE" id="PS00211">
    <property type="entry name" value="ABC_TRANSPORTER_1"/>
    <property type="match status" value="1"/>
</dbReference>
<organism evidence="11 12">
    <name type="scientific">Sphaerochaeta halotolerans</name>
    <dbReference type="NCBI Taxonomy" id="2293840"/>
    <lineage>
        <taxon>Bacteria</taxon>
        <taxon>Pseudomonadati</taxon>
        <taxon>Spirochaetota</taxon>
        <taxon>Spirochaetia</taxon>
        <taxon>Spirochaetales</taxon>
        <taxon>Sphaerochaetaceae</taxon>
        <taxon>Sphaerochaeta</taxon>
    </lineage>
</organism>
<dbReference type="CDD" id="cd03216">
    <property type="entry name" value="ABC_Carb_Monos_I"/>
    <property type="match status" value="1"/>
</dbReference>
<keyword evidence="8" id="KW-1278">Translocase</keyword>
<evidence type="ECO:0000256" key="6">
    <source>
        <dbReference type="ARBA" id="ARBA00022741"/>
    </source>
</evidence>
<evidence type="ECO:0000256" key="3">
    <source>
        <dbReference type="ARBA" id="ARBA00022475"/>
    </source>
</evidence>
<keyword evidence="2" id="KW-0813">Transport</keyword>
<keyword evidence="7 11" id="KW-0067">ATP-binding</keyword>
<accession>A0A372MH49</accession>
<proteinExistence type="predicted"/>
<keyword evidence="12" id="KW-1185">Reference proteome</keyword>
<dbReference type="GO" id="GO:0016887">
    <property type="term" value="F:ATP hydrolysis activity"/>
    <property type="evidence" value="ECO:0007669"/>
    <property type="project" value="InterPro"/>
</dbReference>
<dbReference type="GO" id="GO:0005524">
    <property type="term" value="F:ATP binding"/>
    <property type="evidence" value="ECO:0007669"/>
    <property type="project" value="UniProtKB-KW"/>
</dbReference>
<keyword evidence="9" id="KW-0472">Membrane</keyword>
<dbReference type="InterPro" id="IPR003593">
    <property type="entry name" value="AAA+_ATPase"/>
</dbReference>